<dbReference type="Gene3D" id="2.60.40.420">
    <property type="entry name" value="Cupredoxins - blue copper proteins"/>
    <property type="match status" value="1"/>
</dbReference>
<gene>
    <name evidence="1" type="ORF">BJ878DRAFT_424319</name>
</gene>
<accession>A0A9P7Z127</accession>
<evidence type="ECO:0000313" key="2">
    <source>
        <dbReference type="Proteomes" id="UP000887226"/>
    </source>
</evidence>
<dbReference type="InterPro" id="IPR052953">
    <property type="entry name" value="Ser-rich/MCO-related"/>
</dbReference>
<comment type="caution">
    <text evidence="1">The sequence shown here is derived from an EMBL/GenBank/DDBJ whole genome shotgun (WGS) entry which is preliminary data.</text>
</comment>
<dbReference type="PANTHER" id="PTHR34883:SF15">
    <property type="entry name" value="EXTRACELLULAR SERINE-RICH PROTEIN"/>
    <property type="match status" value="1"/>
</dbReference>
<sequence length="181" mass="19809">TGTGANSQPTHWVKVGVHDTFEPSTVDAKDGDIVRFRFLPRNHSVTSCDLETPCVPNGHFDSGHQFTFIQNSTTSVDYPIGNNTNPVYFYSKQEGVCQKGMVFAINTQADTFASFSAKAKAFSESTYGNGTAGWNLSTIANSTVLTTNFTSVVNMTKRKEIAIPARIWGRGGGAVLRKRWF</sequence>
<proteinExistence type="predicted"/>
<dbReference type="SUPFAM" id="SSF49503">
    <property type="entry name" value="Cupredoxins"/>
    <property type="match status" value="1"/>
</dbReference>
<protein>
    <recommendedName>
        <fullName evidence="3">Phytocyanin domain-containing protein</fullName>
    </recommendedName>
</protein>
<dbReference type="OrthoDB" id="2331100at2759"/>
<dbReference type="EMBL" id="MU254002">
    <property type="protein sequence ID" value="KAG9243137.1"/>
    <property type="molecule type" value="Genomic_DNA"/>
</dbReference>
<dbReference type="CDD" id="cd00920">
    <property type="entry name" value="Cupredoxin"/>
    <property type="match status" value="1"/>
</dbReference>
<evidence type="ECO:0008006" key="3">
    <source>
        <dbReference type="Google" id="ProtNLM"/>
    </source>
</evidence>
<reference evidence="1" key="1">
    <citation type="journal article" date="2021" name="IMA Fungus">
        <title>Genomic characterization of three marine fungi, including Emericellopsis atlantica sp. nov. with signatures of a generalist lifestyle and marine biomass degradation.</title>
        <authorList>
            <person name="Hagestad O.C."/>
            <person name="Hou L."/>
            <person name="Andersen J.H."/>
            <person name="Hansen E.H."/>
            <person name="Altermark B."/>
            <person name="Li C."/>
            <person name="Kuhnert E."/>
            <person name="Cox R.J."/>
            <person name="Crous P.W."/>
            <person name="Spatafora J.W."/>
            <person name="Lail K."/>
            <person name="Amirebrahimi M."/>
            <person name="Lipzen A."/>
            <person name="Pangilinan J."/>
            <person name="Andreopoulos W."/>
            <person name="Hayes R.D."/>
            <person name="Ng V."/>
            <person name="Grigoriev I.V."/>
            <person name="Jackson S.A."/>
            <person name="Sutton T.D.S."/>
            <person name="Dobson A.D.W."/>
            <person name="Rama T."/>
        </authorList>
    </citation>
    <scope>NUCLEOTIDE SEQUENCE</scope>
    <source>
        <strain evidence="1">TRa3180A</strain>
    </source>
</reference>
<dbReference type="PANTHER" id="PTHR34883">
    <property type="entry name" value="SERINE-RICH PROTEIN, PUTATIVE-RELATED-RELATED"/>
    <property type="match status" value="1"/>
</dbReference>
<dbReference type="AlphaFoldDB" id="A0A9P7Z127"/>
<dbReference type="InterPro" id="IPR008972">
    <property type="entry name" value="Cupredoxin"/>
</dbReference>
<dbReference type="Proteomes" id="UP000887226">
    <property type="component" value="Unassembled WGS sequence"/>
</dbReference>
<keyword evidence="2" id="KW-1185">Reference proteome</keyword>
<name>A0A9P7Z127_9HELO</name>
<organism evidence="1 2">
    <name type="scientific">Calycina marina</name>
    <dbReference type="NCBI Taxonomy" id="1763456"/>
    <lineage>
        <taxon>Eukaryota</taxon>
        <taxon>Fungi</taxon>
        <taxon>Dikarya</taxon>
        <taxon>Ascomycota</taxon>
        <taxon>Pezizomycotina</taxon>
        <taxon>Leotiomycetes</taxon>
        <taxon>Helotiales</taxon>
        <taxon>Pezizellaceae</taxon>
        <taxon>Calycina</taxon>
    </lineage>
</organism>
<evidence type="ECO:0000313" key="1">
    <source>
        <dbReference type="EMBL" id="KAG9243137.1"/>
    </source>
</evidence>
<feature type="non-terminal residue" evidence="1">
    <location>
        <position position="1"/>
    </location>
</feature>